<dbReference type="AlphaFoldDB" id="A0AB35HND8"/>
<accession>A0AB35HND8</accession>
<evidence type="ECO:0000313" key="1">
    <source>
        <dbReference type="EMBL" id="MCO8297267.1"/>
    </source>
</evidence>
<evidence type="ECO:0000313" key="2">
    <source>
        <dbReference type="Proteomes" id="UP001057280"/>
    </source>
</evidence>
<protein>
    <submittedName>
        <fullName evidence="1">Phage tail protein</fullName>
    </submittedName>
</protein>
<dbReference type="Proteomes" id="UP001057280">
    <property type="component" value="Unassembled WGS sequence"/>
</dbReference>
<reference evidence="1" key="2">
    <citation type="journal article" date="2021" name="BMC Microbiol.">
        <title>The diversity among the species Tetragenococcus halophilus including new isolates from a lupine seed fermentation.</title>
        <authorList>
            <person name="Link T."/>
            <person name="Vogel R.F."/>
            <person name="Ehrmann M.A."/>
        </authorList>
    </citation>
    <scope>NUCLEOTIDE SEQUENCE</scope>
    <source>
        <strain evidence="1">TMW 2.2257</strain>
    </source>
</reference>
<dbReference type="EMBL" id="JACACB010000003">
    <property type="protein sequence ID" value="MCO8297267.1"/>
    <property type="molecule type" value="Genomic_DNA"/>
</dbReference>
<name>A0AB35HND8_TETHA</name>
<reference evidence="1" key="1">
    <citation type="submission" date="2020-06" db="EMBL/GenBank/DDBJ databases">
        <authorList>
            <person name="Link T."/>
            <person name="Ehrmann M."/>
        </authorList>
    </citation>
    <scope>NUCLEOTIDE SEQUENCE</scope>
    <source>
        <strain evidence="1">TMW 2.2257</strain>
    </source>
</reference>
<proteinExistence type="predicted"/>
<sequence length="239" mass="27833">MRKFKGITFNGLHSYKDLGMTITEKEIGNPEKEKALVKVPFSDVEYDFSELYGDQNMSTRTLSYTFHVFDRRVNTPEQVNHLKTRAVNHFMQTNKMIELYDDAYPNWHFLAEVRNAPSFNEDSIIGELTVEFEAYKFMIGNEIEGNDIWDIFDFDFDVAQTTKVNIDTFRQVFLINNSPTVVSPTIKASSDFVIEFNSVTYIVEKGWSSDPDFRLYERLNVLNVTGEGTIEFSWNKEMI</sequence>
<comment type="caution">
    <text evidence="1">The sequence shown here is derived from an EMBL/GenBank/DDBJ whole genome shotgun (WGS) entry which is preliminary data.</text>
</comment>
<organism evidence="1 2">
    <name type="scientific">Tetragenococcus halophilus</name>
    <name type="common">Pediococcus halophilus</name>
    <dbReference type="NCBI Taxonomy" id="51669"/>
    <lineage>
        <taxon>Bacteria</taxon>
        <taxon>Bacillati</taxon>
        <taxon>Bacillota</taxon>
        <taxon>Bacilli</taxon>
        <taxon>Lactobacillales</taxon>
        <taxon>Enterococcaceae</taxon>
        <taxon>Tetragenococcus</taxon>
    </lineage>
</organism>
<gene>
    <name evidence="1" type="ORF">HXW75_02130</name>
</gene>
<dbReference type="Gene3D" id="2.40.30.200">
    <property type="match status" value="1"/>
</dbReference>
<dbReference type="RefSeq" id="WP_253209926.1">
    <property type="nucleotide sequence ID" value="NZ_JACACB010000003.1"/>
</dbReference>